<comment type="similarity">
    <text evidence="1">Belongs to the glycosyltransferase 32 family.</text>
</comment>
<dbReference type="OMA" id="DPRIFHM"/>
<proteinExistence type="inferred from homology"/>
<dbReference type="InterPro" id="IPR051733">
    <property type="entry name" value="WD_repeat_DCAF13/WDSOF1"/>
</dbReference>
<dbReference type="InterPro" id="IPR029044">
    <property type="entry name" value="Nucleotide-diphossugar_trans"/>
</dbReference>
<feature type="transmembrane region" description="Helical" evidence="3">
    <location>
        <begin position="67"/>
        <end position="85"/>
    </location>
</feature>
<dbReference type="PANTHER" id="PTHR22851:SF1">
    <property type="entry name" value="GLYCOSYLTRANSFERASE FAMILY 32 PROTEIN"/>
    <property type="match status" value="1"/>
</dbReference>
<keyword evidence="3" id="KW-0472">Membrane</keyword>
<evidence type="ECO:0000313" key="4">
    <source>
        <dbReference type="EMBL" id="OBZ79609.1"/>
    </source>
</evidence>
<reference evidence="4 5" key="1">
    <citation type="submission" date="2016-03" db="EMBL/GenBank/DDBJ databases">
        <title>Whole genome sequencing of Grifola frondosa 9006-11.</title>
        <authorList>
            <person name="Min B."/>
            <person name="Park H."/>
            <person name="Kim J.-G."/>
            <person name="Cho H."/>
            <person name="Oh Y.-L."/>
            <person name="Kong W.-S."/>
            <person name="Choi I.-G."/>
        </authorList>
    </citation>
    <scope>NUCLEOTIDE SEQUENCE [LARGE SCALE GENOMIC DNA]</scope>
    <source>
        <strain evidence="4 5">9006-11</strain>
    </source>
</reference>
<dbReference type="SUPFAM" id="SSF53448">
    <property type="entry name" value="Nucleotide-diphospho-sugar transferases"/>
    <property type="match status" value="1"/>
</dbReference>
<evidence type="ECO:0000256" key="3">
    <source>
        <dbReference type="SAM" id="Phobius"/>
    </source>
</evidence>
<protein>
    <submittedName>
        <fullName evidence="4">Uncharacterized protein</fullName>
    </submittedName>
</protein>
<keyword evidence="5" id="KW-1185">Reference proteome</keyword>
<dbReference type="Gene3D" id="3.90.550.20">
    <property type="match status" value="1"/>
</dbReference>
<name>A0A1C7MT49_GRIFR</name>
<dbReference type="GO" id="GO:0032040">
    <property type="term" value="C:small-subunit processome"/>
    <property type="evidence" value="ECO:0007669"/>
    <property type="project" value="TreeGrafter"/>
</dbReference>
<dbReference type="Pfam" id="PF04488">
    <property type="entry name" value="Gly_transf_sug"/>
    <property type="match status" value="1"/>
</dbReference>
<dbReference type="AlphaFoldDB" id="A0A1C7MT49"/>
<dbReference type="OrthoDB" id="108365at2759"/>
<feature type="compositionally biased region" description="Basic and acidic residues" evidence="2">
    <location>
        <begin position="13"/>
        <end position="24"/>
    </location>
</feature>
<evidence type="ECO:0000256" key="1">
    <source>
        <dbReference type="ARBA" id="ARBA00009003"/>
    </source>
</evidence>
<comment type="caution">
    <text evidence="4">The sequence shown here is derived from an EMBL/GenBank/DDBJ whole genome shotgun (WGS) entry which is preliminary data.</text>
</comment>
<keyword evidence="3" id="KW-0812">Transmembrane</keyword>
<dbReference type="EMBL" id="LUGG01000001">
    <property type="protein sequence ID" value="OBZ79609.1"/>
    <property type="molecule type" value="Genomic_DNA"/>
</dbReference>
<dbReference type="Proteomes" id="UP000092993">
    <property type="component" value="Unassembled WGS sequence"/>
</dbReference>
<evidence type="ECO:0000256" key="2">
    <source>
        <dbReference type="SAM" id="MobiDB-lite"/>
    </source>
</evidence>
<organism evidence="4 5">
    <name type="scientific">Grifola frondosa</name>
    <name type="common">Maitake</name>
    <name type="synonym">Polyporus frondosus</name>
    <dbReference type="NCBI Taxonomy" id="5627"/>
    <lineage>
        <taxon>Eukaryota</taxon>
        <taxon>Fungi</taxon>
        <taxon>Dikarya</taxon>
        <taxon>Basidiomycota</taxon>
        <taxon>Agaricomycotina</taxon>
        <taxon>Agaricomycetes</taxon>
        <taxon>Polyporales</taxon>
        <taxon>Grifolaceae</taxon>
        <taxon>Grifola</taxon>
    </lineage>
</organism>
<gene>
    <name evidence="4" type="ORF">A0H81_00849</name>
</gene>
<dbReference type="PANTHER" id="PTHR22851">
    <property type="entry name" value="U3 SMALL NUCLEOLAR RNA U3 SNORNA ASSOCIATED PROTEIN"/>
    <property type="match status" value="1"/>
</dbReference>
<sequence>MVLSRLSDSTDDQDSRRSSLDSRSTDFFHEDTPIFVYPPRTSRLRTVLSLPGGMYRYSASRCGRRKGPAFICLCGFATLFFLFAFHQRFVSAEKRWPRLLPFSSTSTRAYDMAELRQIWEWEIRAGHYPSRREIPRQIGLKSLLRNPALPPNKTAVNSPSSDVVTNTIGTGLERIYPDVGNRFPDNALPPRPIPGSIIDLDILLENCDFDTNKYVRDCLELLRLGGGLDGGTRLRREETDGWRYIYVESGAGERVSDRETTTIESGENITHESELSRKTFPPHKIRQQSHCDEKEARIFHMFWAGPFTDKPYMAMLSFLFTQNLGLHLEGEDHGEVCRPKLWLWVSRESRHASTTANGASAIEEMLDDLHANPWAAPFLHPRFNHVIQFKLWNTAEQLDSIPELKNEWRELGDKLNSDGSVAKSEGKKIGSTVDPTGKNTETALTYNKLPVILSDMARFVLCHRFGGVYLDVDMLFLRDWEELWGWRGAYAYRWSWEDRYNTAVLKLNKGSALGTFFFQTALQNGLDFHPTTITRYLKESYMERLLYRIPDALFDPAWLSTDHRKPLPWTRKYFQRDRPPQPFFTDFDQFFNTPADVSGAPHALGIEGFFRGAYLYHYHNEWWKPFDSRRFWPDLGPRFGEIERIAQAAVANKTFPPEPLQHWVKHDKRDLDWSTVLKRTFEAYIRGERPNMYGEWLRW</sequence>
<keyword evidence="3" id="KW-1133">Transmembrane helix</keyword>
<evidence type="ECO:0000313" key="5">
    <source>
        <dbReference type="Proteomes" id="UP000092993"/>
    </source>
</evidence>
<dbReference type="STRING" id="5627.A0A1C7MT49"/>
<dbReference type="InterPro" id="IPR007577">
    <property type="entry name" value="GlycoTrfase_DXD_sugar-bd_CS"/>
</dbReference>
<dbReference type="GO" id="GO:0000462">
    <property type="term" value="P:maturation of SSU-rRNA from tricistronic rRNA transcript (SSU-rRNA, 5.8S rRNA, LSU-rRNA)"/>
    <property type="evidence" value="ECO:0007669"/>
    <property type="project" value="TreeGrafter"/>
</dbReference>
<accession>A0A1C7MT49</accession>
<feature type="region of interest" description="Disordered" evidence="2">
    <location>
        <begin position="1"/>
        <end position="24"/>
    </location>
</feature>